<keyword evidence="2" id="KW-1003">Cell membrane</keyword>
<comment type="subcellular location">
    <subcellularLocation>
        <location evidence="1">Cell membrane</location>
        <topology evidence="1">Multi-pass membrane protein</topology>
    </subcellularLocation>
</comment>
<dbReference type="EMBL" id="HBGW01043127">
    <property type="protein sequence ID" value="CAD9568531.1"/>
    <property type="molecule type" value="Transcribed_RNA"/>
</dbReference>
<evidence type="ECO:0000256" key="5">
    <source>
        <dbReference type="ARBA" id="ARBA00023136"/>
    </source>
</evidence>
<dbReference type="GO" id="GO:0016755">
    <property type="term" value="F:aminoacyltransferase activity"/>
    <property type="evidence" value="ECO:0007669"/>
    <property type="project" value="TreeGrafter"/>
</dbReference>
<protein>
    <recommendedName>
        <fullName evidence="7">Phosphatidylglycerol lysyltransferase C-terminal domain-containing protein</fullName>
    </recommendedName>
</protein>
<evidence type="ECO:0000313" key="8">
    <source>
        <dbReference type="EMBL" id="CAD9568531.1"/>
    </source>
</evidence>
<evidence type="ECO:0000256" key="3">
    <source>
        <dbReference type="ARBA" id="ARBA00022692"/>
    </source>
</evidence>
<dbReference type="GO" id="GO:0055091">
    <property type="term" value="P:phospholipid homeostasis"/>
    <property type="evidence" value="ECO:0007669"/>
    <property type="project" value="TreeGrafter"/>
</dbReference>
<dbReference type="GO" id="GO:0005886">
    <property type="term" value="C:plasma membrane"/>
    <property type="evidence" value="ECO:0007669"/>
    <property type="project" value="UniProtKB-SubCell"/>
</dbReference>
<keyword evidence="4" id="KW-1133">Transmembrane helix</keyword>
<organism evidence="8">
    <name type="scientific">Zooxanthella nutricula</name>
    <dbReference type="NCBI Taxonomy" id="1333877"/>
    <lineage>
        <taxon>Eukaryota</taxon>
        <taxon>Sar</taxon>
        <taxon>Alveolata</taxon>
        <taxon>Dinophyceae</taxon>
        <taxon>Peridiniales</taxon>
        <taxon>Peridiniales incertae sedis</taxon>
        <taxon>Zooxanthella</taxon>
    </lineage>
</organism>
<evidence type="ECO:0000256" key="2">
    <source>
        <dbReference type="ARBA" id="ARBA00022475"/>
    </source>
</evidence>
<sequence length="608" mass="65582">MACMIDSAGGVLALVALLWLFRAELRALLVPAGPAPWRRWERHFRPGCRALLLGRGAAGLPRSVAKLAEARGASVVFSEPAALGQAACFDIVILLGCLDDLPAPDARSLMQQACARVAPGGVLLLRGGAAAPGGVLSWLLRDALAAPVARFLRDALKRLPGGLAHDAAQWVPADMRVEARAPEGLLREVVEIRRLARAPSEVVERLRRLHGNTSMAFCTSSAANRIGVSPEQLRYHVAEGVVPGDAIGYVAFLEQVVLGARLRLVIMDPVCAAADVEATLKSFLAESGAVRARPIFSCVGEQVVEPLRSLGFHTTMLGSEVGIPLANYRLCKDRRRYFRAAPSKGLEVSTECYDLDELEALNNAWVQSKASGSEVIIWTWPPSLPERGAGAAKDPAGSGLAGGEAGGAPPADQEVRRLFAYKDGELVGFVCAEPYYRGNGSGEVLGYGLNTIRFLPRLNPPWTSDYTVASLVQLLQDEGKAEYLAFGLSPFCDVAARTGDLPWLRAAIQLMWSANLEEIYSIQGLAKKKAHHCNRQGVRLQDRFIAGVPWHAPLDTARFLLLLLNGSMVWKVPGGIVKLVTTQVPIAAKHVSNAIKHMFRAMHHCVFF</sequence>
<feature type="domain" description="Phosphatidylglycerol lysyltransferase C-terminal" evidence="7">
    <location>
        <begin position="262"/>
        <end position="530"/>
    </location>
</feature>
<dbReference type="InterPro" id="IPR024320">
    <property type="entry name" value="LPG_synthase_C"/>
</dbReference>
<evidence type="ECO:0000256" key="1">
    <source>
        <dbReference type="ARBA" id="ARBA00004651"/>
    </source>
</evidence>
<evidence type="ECO:0000256" key="4">
    <source>
        <dbReference type="ARBA" id="ARBA00022989"/>
    </source>
</evidence>
<accession>A0A6U6N699</accession>
<reference evidence="8" key="1">
    <citation type="submission" date="2021-01" db="EMBL/GenBank/DDBJ databases">
        <authorList>
            <person name="Corre E."/>
            <person name="Pelletier E."/>
            <person name="Niang G."/>
            <person name="Scheremetjew M."/>
            <person name="Finn R."/>
            <person name="Kale V."/>
            <person name="Holt S."/>
            <person name="Cochrane G."/>
            <person name="Meng A."/>
            <person name="Brown T."/>
            <person name="Cohen L."/>
        </authorList>
    </citation>
    <scope>NUCLEOTIDE SEQUENCE</scope>
    <source>
        <strain evidence="8">RCC3387</strain>
    </source>
</reference>
<proteinExistence type="predicted"/>
<keyword evidence="5" id="KW-0472">Membrane</keyword>
<evidence type="ECO:0000256" key="6">
    <source>
        <dbReference type="SAM" id="MobiDB-lite"/>
    </source>
</evidence>
<dbReference type="PANTHER" id="PTHR34697">
    <property type="entry name" value="PHOSPHATIDYLGLYCEROL LYSYLTRANSFERASE"/>
    <property type="match status" value="1"/>
</dbReference>
<dbReference type="SUPFAM" id="SSF53335">
    <property type="entry name" value="S-adenosyl-L-methionine-dependent methyltransferases"/>
    <property type="match status" value="1"/>
</dbReference>
<keyword evidence="3" id="KW-0812">Transmembrane</keyword>
<feature type="region of interest" description="Disordered" evidence="6">
    <location>
        <begin position="387"/>
        <end position="410"/>
    </location>
</feature>
<dbReference type="PANTHER" id="PTHR34697:SF2">
    <property type="entry name" value="PHOSPHATIDYLGLYCEROL LYSYLTRANSFERASE"/>
    <property type="match status" value="1"/>
</dbReference>
<dbReference type="Pfam" id="PF09924">
    <property type="entry name" value="LPG_synthase_C"/>
    <property type="match status" value="1"/>
</dbReference>
<gene>
    <name evidence="8" type="ORF">BRAN1462_LOCUS27323</name>
</gene>
<evidence type="ECO:0000259" key="7">
    <source>
        <dbReference type="Pfam" id="PF09924"/>
    </source>
</evidence>
<dbReference type="InterPro" id="IPR051211">
    <property type="entry name" value="PG_lysyltransferase"/>
</dbReference>
<dbReference type="AlphaFoldDB" id="A0A6U6N699"/>
<name>A0A6U6N699_9DINO</name>
<dbReference type="InterPro" id="IPR029063">
    <property type="entry name" value="SAM-dependent_MTases_sf"/>
</dbReference>